<dbReference type="WBParaSite" id="GPUH_0001164801-mRNA-1">
    <property type="protein sequence ID" value="GPUH_0001164801-mRNA-1"/>
    <property type="gene ID" value="GPUH_0001164801"/>
</dbReference>
<dbReference type="AlphaFoldDB" id="A0A183DSE3"/>
<comment type="subcellular location">
    <subcellularLocation>
        <location evidence="1">Membrane</location>
    </subcellularLocation>
</comment>
<dbReference type="SUPFAM" id="SSF81321">
    <property type="entry name" value="Family A G protein-coupled receptor-like"/>
    <property type="match status" value="1"/>
</dbReference>
<dbReference type="InterPro" id="IPR019424">
    <property type="entry name" value="7TM_GPCR_Srsx"/>
</dbReference>
<evidence type="ECO:0000313" key="9">
    <source>
        <dbReference type="WBParaSite" id="GPUH_0001164801-mRNA-1"/>
    </source>
</evidence>
<dbReference type="Pfam" id="PF10320">
    <property type="entry name" value="7TM_GPCR_Srsx"/>
    <property type="match status" value="1"/>
</dbReference>
<dbReference type="InterPro" id="IPR017452">
    <property type="entry name" value="GPCR_Rhodpsn_7TM"/>
</dbReference>
<keyword evidence="3 5" id="KW-1133">Transmembrane helix</keyword>
<feature type="domain" description="G-protein coupled receptors family 1 profile" evidence="6">
    <location>
        <begin position="1"/>
        <end position="126"/>
    </location>
</feature>
<name>A0A183DSE3_9BILA</name>
<evidence type="ECO:0000256" key="4">
    <source>
        <dbReference type="ARBA" id="ARBA00023136"/>
    </source>
</evidence>
<evidence type="ECO:0000313" key="7">
    <source>
        <dbReference type="EMBL" id="VDN19037.1"/>
    </source>
</evidence>
<dbReference type="EMBL" id="UYRT01078684">
    <property type="protein sequence ID" value="VDN19037.1"/>
    <property type="molecule type" value="Genomic_DNA"/>
</dbReference>
<gene>
    <name evidence="7" type="ORF">GPUH_LOCUS11634</name>
</gene>
<evidence type="ECO:0000313" key="8">
    <source>
        <dbReference type="Proteomes" id="UP000271098"/>
    </source>
</evidence>
<reference evidence="7 8" key="2">
    <citation type="submission" date="2018-11" db="EMBL/GenBank/DDBJ databases">
        <authorList>
            <consortium name="Pathogen Informatics"/>
        </authorList>
    </citation>
    <scope>NUCLEOTIDE SEQUENCE [LARGE SCALE GENOMIC DNA]</scope>
</reference>
<keyword evidence="4 5" id="KW-0472">Membrane</keyword>
<evidence type="ECO:0000256" key="2">
    <source>
        <dbReference type="ARBA" id="ARBA00022692"/>
    </source>
</evidence>
<dbReference type="OrthoDB" id="5820127at2759"/>
<evidence type="ECO:0000256" key="3">
    <source>
        <dbReference type="ARBA" id="ARBA00022989"/>
    </source>
</evidence>
<dbReference type="PROSITE" id="PS50262">
    <property type="entry name" value="G_PROTEIN_RECEP_F1_2"/>
    <property type="match status" value="1"/>
</dbReference>
<dbReference type="PROSITE" id="PS00237">
    <property type="entry name" value="G_PROTEIN_RECEP_F1_1"/>
    <property type="match status" value="1"/>
</dbReference>
<dbReference type="Proteomes" id="UP000271098">
    <property type="component" value="Unassembled WGS sequence"/>
</dbReference>
<evidence type="ECO:0000256" key="5">
    <source>
        <dbReference type="SAM" id="Phobius"/>
    </source>
</evidence>
<proteinExistence type="predicted"/>
<evidence type="ECO:0000259" key="6">
    <source>
        <dbReference type="PROSITE" id="PS50262"/>
    </source>
</evidence>
<dbReference type="GO" id="GO:0016020">
    <property type="term" value="C:membrane"/>
    <property type="evidence" value="ECO:0007669"/>
    <property type="project" value="UniProtKB-SubCell"/>
</dbReference>
<accession>A0A183DSE3</accession>
<keyword evidence="2 5" id="KW-0812">Transmembrane</keyword>
<keyword evidence="8" id="KW-1185">Reference proteome</keyword>
<organism evidence="9">
    <name type="scientific">Gongylonema pulchrum</name>
    <dbReference type="NCBI Taxonomy" id="637853"/>
    <lineage>
        <taxon>Eukaryota</taxon>
        <taxon>Metazoa</taxon>
        <taxon>Ecdysozoa</taxon>
        <taxon>Nematoda</taxon>
        <taxon>Chromadorea</taxon>
        <taxon>Rhabditida</taxon>
        <taxon>Spirurina</taxon>
        <taxon>Spiruromorpha</taxon>
        <taxon>Spiruroidea</taxon>
        <taxon>Gongylonematidae</taxon>
        <taxon>Gongylonema</taxon>
    </lineage>
</organism>
<reference evidence="9" key="1">
    <citation type="submission" date="2016-06" db="UniProtKB">
        <authorList>
            <consortium name="WormBaseParasite"/>
        </authorList>
    </citation>
    <scope>IDENTIFICATION</scope>
</reference>
<dbReference type="Gene3D" id="1.20.1070.10">
    <property type="entry name" value="Rhodopsin 7-helix transmembrane proteins"/>
    <property type="match status" value="1"/>
</dbReference>
<sequence length="126" mass="14694">MKQQTRSIWEYNCVRTANLRNLHGPCNILIALNAFGDIFRQLAHIPLAYYTFTGNTYAPLKTCLIIQFVPNFFMNFSMFLLLMIGIDRFISIKCLLSFLDCSVLLPLKILREPKHYQAFTCRTHLL</sequence>
<evidence type="ECO:0000256" key="1">
    <source>
        <dbReference type="ARBA" id="ARBA00004370"/>
    </source>
</evidence>
<protein>
    <submittedName>
        <fullName evidence="9">G_PROTEIN_RECEP_F1_2 domain-containing protein</fullName>
    </submittedName>
</protein>
<feature type="transmembrane region" description="Helical" evidence="5">
    <location>
        <begin position="64"/>
        <end position="84"/>
    </location>
</feature>
<dbReference type="InterPro" id="IPR000276">
    <property type="entry name" value="GPCR_Rhodpsn"/>
</dbReference>
<dbReference type="GO" id="GO:0004930">
    <property type="term" value="F:G protein-coupled receptor activity"/>
    <property type="evidence" value="ECO:0007669"/>
    <property type="project" value="InterPro"/>
</dbReference>